<organism evidence="1 2">
    <name type="scientific">Oceanirhabdus seepicola</name>
    <dbReference type="NCBI Taxonomy" id="2828781"/>
    <lineage>
        <taxon>Bacteria</taxon>
        <taxon>Bacillati</taxon>
        <taxon>Bacillota</taxon>
        <taxon>Clostridia</taxon>
        <taxon>Eubacteriales</taxon>
        <taxon>Clostridiaceae</taxon>
        <taxon>Oceanirhabdus</taxon>
    </lineage>
</organism>
<name>A0A9J6P457_9CLOT</name>
<dbReference type="SUPFAM" id="SSF47240">
    <property type="entry name" value="Ferritin-like"/>
    <property type="match status" value="1"/>
</dbReference>
<evidence type="ECO:0000313" key="1">
    <source>
        <dbReference type="EMBL" id="MCM1990613.1"/>
    </source>
</evidence>
<keyword evidence="2" id="KW-1185">Reference proteome</keyword>
<dbReference type="EMBL" id="JAGSOJ010000002">
    <property type="protein sequence ID" value="MCM1990613.1"/>
    <property type="molecule type" value="Genomic_DNA"/>
</dbReference>
<dbReference type="InterPro" id="IPR009078">
    <property type="entry name" value="Ferritin-like_SF"/>
</dbReference>
<dbReference type="RefSeq" id="WP_250859685.1">
    <property type="nucleotide sequence ID" value="NZ_JAGSOJ010000002.1"/>
</dbReference>
<accession>A0A9J6P457</accession>
<dbReference type="SUPFAM" id="SSF57802">
    <property type="entry name" value="Rubredoxin-like"/>
    <property type="match status" value="1"/>
</dbReference>
<dbReference type="InterPro" id="IPR012347">
    <property type="entry name" value="Ferritin-like"/>
</dbReference>
<proteinExistence type="predicted"/>
<dbReference type="AlphaFoldDB" id="A0A9J6P457"/>
<dbReference type="Gene3D" id="1.20.1260.10">
    <property type="match status" value="1"/>
</dbReference>
<sequence length="186" mass="21852">MGKVFCKICGMSINEKNFEINNNALPEGNSEEHYEYCPFCGAHKRYFCESSEKIYTTDTEKLTIKELEIFDHATKLEIFNGDFYMEASRRAIKDENKLMFRELANIEYIHAKVHMKLGGIDKKPELRKIDYGRLKNDEEFIKEANNRERHAVSFYDKGIANSEDKTVKEVLKAFMEIEKDHIIMTE</sequence>
<reference evidence="1" key="1">
    <citation type="journal article" date="2021" name="mSystems">
        <title>Bacteria and Archaea Synergistically Convert Glycine Betaine to Biogenic Methane in the Formosa Cold Seep of the South China Sea.</title>
        <authorList>
            <person name="Li L."/>
            <person name="Zhang W."/>
            <person name="Zhang S."/>
            <person name="Song L."/>
            <person name="Sun Q."/>
            <person name="Zhang H."/>
            <person name="Xiang H."/>
            <person name="Dong X."/>
        </authorList>
    </citation>
    <scope>NUCLEOTIDE SEQUENCE</scope>
    <source>
        <strain evidence="1">ZWT</strain>
    </source>
</reference>
<reference evidence="1" key="2">
    <citation type="submission" date="2021-04" db="EMBL/GenBank/DDBJ databases">
        <authorList>
            <person name="Dong X."/>
        </authorList>
    </citation>
    <scope>NUCLEOTIDE SEQUENCE</scope>
    <source>
        <strain evidence="1">ZWT</strain>
    </source>
</reference>
<gene>
    <name evidence="1" type="ORF">KDK92_12845</name>
</gene>
<protein>
    <submittedName>
        <fullName evidence="1">Metal-iron-binding protein</fullName>
    </submittedName>
</protein>
<evidence type="ECO:0000313" key="2">
    <source>
        <dbReference type="Proteomes" id="UP001056429"/>
    </source>
</evidence>
<comment type="caution">
    <text evidence="1">The sequence shown here is derived from an EMBL/GenBank/DDBJ whole genome shotgun (WGS) entry which is preliminary data.</text>
</comment>
<dbReference type="Proteomes" id="UP001056429">
    <property type="component" value="Unassembled WGS sequence"/>
</dbReference>